<dbReference type="AlphaFoldDB" id="A0A6A6GCR0"/>
<keyword evidence="2" id="KW-1185">Reference proteome</keyword>
<name>A0A6A6GCR0_9PEZI</name>
<gene>
    <name evidence="1" type="ORF">BDZ85DRAFT_261551</name>
</gene>
<dbReference type="Proteomes" id="UP000799538">
    <property type="component" value="Unassembled WGS sequence"/>
</dbReference>
<proteinExistence type="predicted"/>
<accession>A0A6A6GCR0</accession>
<evidence type="ECO:0000313" key="2">
    <source>
        <dbReference type="Proteomes" id="UP000799538"/>
    </source>
</evidence>
<evidence type="ECO:0000313" key="1">
    <source>
        <dbReference type="EMBL" id="KAF2223428.1"/>
    </source>
</evidence>
<sequence length="60" mass="6919">MPDKTDWYRCCWFRDALLTTRRGRKFVKAAVHPWKGRLFVIALLCNLNIVRGAVWPGGAS</sequence>
<dbReference type="EMBL" id="ML992506">
    <property type="protein sequence ID" value="KAF2223428.1"/>
    <property type="molecule type" value="Genomic_DNA"/>
</dbReference>
<protein>
    <submittedName>
        <fullName evidence="1">Uncharacterized protein</fullName>
    </submittedName>
</protein>
<reference evidence="2" key="1">
    <citation type="journal article" date="2020" name="Stud. Mycol.">
        <title>101 Dothideomycetes genomes: A test case for predicting lifestyles and emergence of pathogens.</title>
        <authorList>
            <person name="Haridas S."/>
            <person name="Albert R."/>
            <person name="Binder M."/>
            <person name="Bloem J."/>
            <person name="LaButti K."/>
            <person name="Salamov A."/>
            <person name="Andreopoulos B."/>
            <person name="Baker S."/>
            <person name="Barry K."/>
            <person name="Bills G."/>
            <person name="Bluhm B."/>
            <person name="Cannon C."/>
            <person name="Castanera R."/>
            <person name="Culley D."/>
            <person name="Daum C."/>
            <person name="Ezra D."/>
            <person name="Gonzalez J."/>
            <person name="Henrissat B."/>
            <person name="Kuo A."/>
            <person name="Liang C."/>
            <person name="Lipzen A."/>
            <person name="Lutzoni F."/>
            <person name="Magnuson J."/>
            <person name="Mondo S."/>
            <person name="Nolan M."/>
            <person name="Ohm R."/>
            <person name="Pangilinan J."/>
            <person name="Park H.-J."/>
            <person name="Ramirez L."/>
            <person name="Alfaro M."/>
            <person name="Sun H."/>
            <person name="Tritt A."/>
            <person name="Yoshinaga Y."/>
            <person name="Zwiers L.-H."/>
            <person name="Turgeon B."/>
            <person name="Goodwin S."/>
            <person name="Spatafora J."/>
            <person name="Crous P."/>
            <person name="Grigoriev I."/>
        </authorList>
    </citation>
    <scope>NUCLEOTIDE SEQUENCE [LARGE SCALE GENOMIC DNA]</scope>
    <source>
        <strain evidence="2">CECT 20119</strain>
    </source>
</reference>
<organism evidence="1 2">
    <name type="scientific">Elsinoe ampelina</name>
    <dbReference type="NCBI Taxonomy" id="302913"/>
    <lineage>
        <taxon>Eukaryota</taxon>
        <taxon>Fungi</taxon>
        <taxon>Dikarya</taxon>
        <taxon>Ascomycota</taxon>
        <taxon>Pezizomycotina</taxon>
        <taxon>Dothideomycetes</taxon>
        <taxon>Dothideomycetidae</taxon>
        <taxon>Myriangiales</taxon>
        <taxon>Elsinoaceae</taxon>
        <taxon>Elsinoe</taxon>
    </lineage>
</organism>